<accession>A0A9W6WW78</accession>
<dbReference type="EMBL" id="BSXT01000139">
    <property type="protein sequence ID" value="GMF18684.1"/>
    <property type="molecule type" value="Genomic_DNA"/>
</dbReference>
<dbReference type="OrthoDB" id="115952at2759"/>
<evidence type="ECO:0000256" key="1">
    <source>
        <dbReference type="SAM" id="MobiDB-lite"/>
    </source>
</evidence>
<comment type="caution">
    <text evidence="2">The sequence shown here is derived from an EMBL/GenBank/DDBJ whole genome shotgun (WGS) entry which is preliminary data.</text>
</comment>
<keyword evidence="3" id="KW-1185">Reference proteome</keyword>
<proteinExistence type="predicted"/>
<dbReference type="AlphaFoldDB" id="A0A9W6WW78"/>
<name>A0A9W6WW78_9STRA</name>
<organism evidence="2 3">
    <name type="scientific">Phytophthora fragariaefolia</name>
    <dbReference type="NCBI Taxonomy" id="1490495"/>
    <lineage>
        <taxon>Eukaryota</taxon>
        <taxon>Sar</taxon>
        <taxon>Stramenopiles</taxon>
        <taxon>Oomycota</taxon>
        <taxon>Peronosporomycetes</taxon>
        <taxon>Peronosporales</taxon>
        <taxon>Peronosporaceae</taxon>
        <taxon>Phytophthora</taxon>
    </lineage>
</organism>
<feature type="region of interest" description="Disordered" evidence="1">
    <location>
        <begin position="344"/>
        <end position="381"/>
    </location>
</feature>
<dbReference type="Proteomes" id="UP001165121">
    <property type="component" value="Unassembled WGS sequence"/>
</dbReference>
<evidence type="ECO:0000313" key="3">
    <source>
        <dbReference type="Proteomes" id="UP001165121"/>
    </source>
</evidence>
<sequence length="434" mass="48809">MLSAAKAAEADLVKQRLIDIVLANLRYDVKLQLISPKAKLQRIYPAEHPPQSLEAAVVMLFAHYTKMRQVSVLTPAPQTFWEGPTVLRATAVYLREPVYVWDIGTNEDAYVQQYSYRTFTMDNGDSHETGVVHALSEDRIRDIREACFHLHVIPTKLLLKHKVSHFYGVHHRETFHEWHGQRGPEMRARLDTVHAQVGFPILPTAGYEPESVETIERICGDDESDDTSHSYCEGWLATCHTASTQEALELARDRQRWSDLGQLVDVSLLRLRPLEIPLEHWFILHVIPYVISGWTDTAMGRAPTSSRAIWYNEYQQVQDLCMALADSSDWSHALRLHLGPLRAEQDVTPAQAGTGIPPPHEEDKGGTPAPPSSWERGNPNLGNTFRFRDYLTDKPRSAGNSAATGAAATVNRMKAVTLAQRDKTSGGNTYELMT</sequence>
<evidence type="ECO:0000313" key="2">
    <source>
        <dbReference type="EMBL" id="GMF18684.1"/>
    </source>
</evidence>
<protein>
    <submittedName>
        <fullName evidence="2">Unnamed protein product</fullName>
    </submittedName>
</protein>
<gene>
    <name evidence="2" type="ORF">Pfra01_000171300</name>
</gene>
<reference evidence="2" key="1">
    <citation type="submission" date="2023-04" db="EMBL/GenBank/DDBJ databases">
        <title>Phytophthora fragariaefolia NBRC 109709.</title>
        <authorList>
            <person name="Ichikawa N."/>
            <person name="Sato H."/>
            <person name="Tonouchi N."/>
        </authorList>
    </citation>
    <scope>NUCLEOTIDE SEQUENCE</scope>
    <source>
        <strain evidence="2">NBRC 109709</strain>
    </source>
</reference>